<dbReference type="AlphaFoldDB" id="G1KKU2"/>
<name>G1KKU2_ANOCA</name>
<dbReference type="InParanoid" id="G1KKU2"/>
<gene>
    <name evidence="5" type="primary">FAM184B</name>
</gene>
<feature type="region of interest" description="Disordered" evidence="3">
    <location>
        <begin position="467"/>
        <end position="510"/>
    </location>
</feature>
<feature type="compositionally biased region" description="Basic and acidic residues" evidence="3">
    <location>
        <begin position="1122"/>
        <end position="1133"/>
    </location>
</feature>
<feature type="region of interest" description="Disordered" evidence="3">
    <location>
        <begin position="1112"/>
        <end position="1133"/>
    </location>
</feature>
<dbReference type="GeneTree" id="ENSGT00530000063669"/>
<evidence type="ECO:0000313" key="6">
    <source>
        <dbReference type="Proteomes" id="UP000001646"/>
    </source>
</evidence>
<organism evidence="5 6">
    <name type="scientific">Anolis carolinensis</name>
    <name type="common">Green anole</name>
    <name type="synonym">American chameleon</name>
    <dbReference type="NCBI Taxonomy" id="28377"/>
    <lineage>
        <taxon>Eukaryota</taxon>
        <taxon>Metazoa</taxon>
        <taxon>Chordata</taxon>
        <taxon>Craniata</taxon>
        <taxon>Vertebrata</taxon>
        <taxon>Euteleostomi</taxon>
        <taxon>Lepidosauria</taxon>
        <taxon>Squamata</taxon>
        <taxon>Bifurcata</taxon>
        <taxon>Unidentata</taxon>
        <taxon>Episquamata</taxon>
        <taxon>Toxicofera</taxon>
        <taxon>Iguania</taxon>
        <taxon>Dactyloidae</taxon>
        <taxon>Anolis</taxon>
    </lineage>
</organism>
<keyword evidence="6" id="KW-1185">Reference proteome</keyword>
<keyword evidence="1 2" id="KW-0175">Coiled coil</keyword>
<dbReference type="Proteomes" id="UP000001646">
    <property type="component" value="Chromosome 5"/>
</dbReference>
<dbReference type="Bgee" id="ENSACAG00000011063">
    <property type="expression patterns" value="Expressed in testis and 13 other cell types or tissues"/>
</dbReference>
<accession>G1KKU2</accession>
<feature type="coiled-coil region" evidence="2">
    <location>
        <begin position="842"/>
        <end position="894"/>
    </location>
</feature>
<dbReference type="OrthoDB" id="75801at2759"/>
<dbReference type="GeneID" id="100558477"/>
<feature type="domain" description="Protein FAM184A/B N-terminal" evidence="4">
    <location>
        <begin position="141"/>
        <end position="357"/>
    </location>
</feature>
<feature type="compositionally biased region" description="Low complexity" evidence="3">
    <location>
        <begin position="95"/>
        <end position="109"/>
    </location>
</feature>
<sequence length="1143" mass="133234">MFANTSWYRRGGGTVVVVVPQGIFPLPAPFGQRKRRRSLRQEGEPRQVLSLSLSLRPPPRRRSEVFPPLSAHGRSLRARRRRSWRRRSAEEEEGSPASIMASAASASPASPAPPGADGTCDEGGREMHSKMCKKIAQLTKVIYALNTKHDEHEASIQALKEAHQEEIQYILAETRETVLQYKSKVEEAQELQKHIHTLEETLEKHRRIRKEASSEFAKCAKLIEERKSSVETKQADDKILFPRVTAHMKLDCENTVEASKDSDSLMGNHWTYLGDPLDNSGKVTATCSMDMNETMNFKWEKQKLAEEYTEMASHEREKETWRKAMQQSVPDLLREWQQREMEQREIYEAGESISQQQLEKLEADLEAKGQRINDLKKYSQKLKEKMQDLEIQLKEAQQETMEYKNIRKSLEEELVTAKERLLLQENEIQNKTEAMETALNSHSKVKSEVDELKKHILMYHQALSAKQSEVNQDGGDSQPKESAEFEKVATKQQHKADLRKIKQESDEEKSRLKEQLVKGLEDLVKKHTLEIKSVRASMDTERKKLQKEVQIQLEELKKKYENETRQLQKEKETINGKLQECSLEALRLETFIRQNRDIPKCAEFLKSHARKSRERQQELQDAFAQQKDVSKHQKERAKGKEHSSAPTSNRNEEKPRLDSGGAPKREDRQTLTSFQKEKSKEMQALQEEWYYQKAELQAQVTELKQTLEQQTNAFREALRQQELQSSRDKEKLLQDLQDTIKQSQDTKVQLEASHQRAINLLEKSKNQEFKEAEEYWKRECNDRFKMQQQSHQLEVQALEKKTREELQIEFERIQNQQTLLIESLKMELSEQQISCMTHSKEKEELQGELKNTVAAKRQQEASYQNQIKSLKDELEKCQNEISGLKKENSLLKDTMDLLSVDVERQKQTSTQLQDRENQQRRLLEEDLKVKHKKDLDILKEDHHQEMKNMMSEFSNSQALLHAKIVSLENELKELEEKPRKREPRLEDRHLIDCLQDKLNEKEEMIKELMDGRKLQQSLISSAESHRNRSFSFNTNPTTCLNPIAKQKKNMDDAPSRIVSVPNLASYAKSFLTGDLRPKRNSPQITKSTSLDRNPGCVRVCYPSVQALEIKPAPRLQNTEISTPKDAEKPDPRHQEWFTKYFSF</sequence>
<feature type="coiled-coil region" evidence="2">
    <location>
        <begin position="171"/>
        <end position="215"/>
    </location>
</feature>
<dbReference type="PANTHER" id="PTHR18870">
    <property type="entry name" value="PROTEIN TAG-278-RELATED"/>
    <property type="match status" value="1"/>
</dbReference>
<dbReference type="HOGENOM" id="CLU_008886_0_0_1"/>
<dbReference type="eggNOG" id="ENOG502RRRX">
    <property type="taxonomic scope" value="Eukaryota"/>
</dbReference>
<feature type="coiled-coil region" evidence="2">
    <location>
        <begin position="957"/>
        <end position="1011"/>
    </location>
</feature>
<dbReference type="InterPro" id="IPR039478">
    <property type="entry name" value="FAM184A/B_N"/>
</dbReference>
<feature type="region of interest" description="Disordered" evidence="3">
    <location>
        <begin position="27"/>
        <end position="125"/>
    </location>
</feature>
<protein>
    <submittedName>
        <fullName evidence="5">Family with sequence similarity 184 member B</fullName>
    </submittedName>
</protein>
<evidence type="ECO:0000259" key="4">
    <source>
        <dbReference type="Pfam" id="PF15665"/>
    </source>
</evidence>
<feature type="coiled-coil region" evidence="2">
    <location>
        <begin position="358"/>
        <end position="434"/>
    </location>
</feature>
<dbReference type="Ensembl" id="ENSACAT00000011092.4">
    <property type="protein sequence ID" value="ENSACAP00000010866.4"/>
    <property type="gene ID" value="ENSACAG00000011063.4"/>
</dbReference>
<feature type="compositionally biased region" description="Basic and acidic residues" evidence="3">
    <location>
        <begin position="650"/>
        <end position="678"/>
    </location>
</feature>
<evidence type="ECO:0000256" key="3">
    <source>
        <dbReference type="SAM" id="MobiDB-lite"/>
    </source>
</evidence>
<reference evidence="5" key="3">
    <citation type="submission" date="2025-09" db="UniProtKB">
        <authorList>
            <consortium name="Ensembl"/>
        </authorList>
    </citation>
    <scope>IDENTIFICATION</scope>
</reference>
<evidence type="ECO:0000313" key="5">
    <source>
        <dbReference type="Ensembl" id="ENSACAP00000010866.4"/>
    </source>
</evidence>
<feature type="compositionally biased region" description="Basic residues" evidence="3">
    <location>
        <begin position="74"/>
        <end position="86"/>
    </location>
</feature>
<dbReference type="PANTHER" id="PTHR18870:SF8">
    <property type="entry name" value="PROTEIN FAM184B"/>
    <property type="match status" value="1"/>
</dbReference>
<feature type="compositionally biased region" description="Basic and acidic residues" evidence="3">
    <location>
        <begin position="628"/>
        <end position="643"/>
    </location>
</feature>
<proteinExistence type="predicted"/>
<evidence type="ECO:0000256" key="1">
    <source>
        <dbReference type="ARBA" id="ARBA00023054"/>
    </source>
</evidence>
<dbReference type="KEGG" id="acs:100558477"/>
<reference evidence="5" key="2">
    <citation type="submission" date="2025-08" db="UniProtKB">
        <authorList>
            <consortium name="Ensembl"/>
        </authorList>
    </citation>
    <scope>IDENTIFICATION</scope>
</reference>
<dbReference type="CTD" id="27146"/>
<dbReference type="Pfam" id="PF15665">
    <property type="entry name" value="FAM184"/>
    <property type="match status" value="1"/>
</dbReference>
<dbReference type="STRING" id="28377.ENSACAP00000010866"/>
<feature type="compositionally biased region" description="Basic and acidic residues" evidence="3">
    <location>
        <begin position="478"/>
        <end position="510"/>
    </location>
</feature>
<feature type="region of interest" description="Disordered" evidence="3">
    <location>
        <begin position="612"/>
        <end position="678"/>
    </location>
</feature>
<reference evidence="5 6" key="1">
    <citation type="submission" date="2009-12" db="EMBL/GenBank/DDBJ databases">
        <title>The Genome Sequence of Anolis carolinensis (Green Anole Lizard).</title>
        <authorList>
            <consortium name="The Genome Sequencing Platform"/>
            <person name="Di Palma F."/>
            <person name="Alfoldi J."/>
            <person name="Heiman D."/>
            <person name="Young S."/>
            <person name="Grabherr M."/>
            <person name="Johnson J."/>
            <person name="Lander E.S."/>
            <person name="Lindblad-Toh K."/>
        </authorList>
    </citation>
    <scope>NUCLEOTIDE SEQUENCE [LARGE SCALE GENOMIC DNA]</scope>
    <source>
        <strain evidence="5 6">JBL SC #1</strain>
    </source>
</reference>
<feature type="coiled-coil region" evidence="2">
    <location>
        <begin position="693"/>
        <end position="801"/>
    </location>
</feature>
<evidence type="ECO:0000256" key="2">
    <source>
        <dbReference type="SAM" id="Coils"/>
    </source>
</evidence>